<organism evidence="2 3">
    <name type="scientific">Rhizobium daejeonense</name>
    <dbReference type="NCBI Taxonomy" id="240521"/>
    <lineage>
        <taxon>Bacteria</taxon>
        <taxon>Pseudomonadati</taxon>
        <taxon>Pseudomonadota</taxon>
        <taxon>Alphaproteobacteria</taxon>
        <taxon>Hyphomicrobiales</taxon>
        <taxon>Rhizobiaceae</taxon>
        <taxon>Rhizobium/Agrobacterium group</taxon>
        <taxon>Rhizobium</taxon>
    </lineage>
</organism>
<sequence length="127" mass="14133">MLAPARRPTVSWLFFSPSGRAGRQTFILGWLFWLMMNSFALAKLTLVPEDDDLFPLYQLAFVASMALSIVSAVMMSIKRLHDMGMPGLIALTIFIPAVSMLVLFVLCMWPSSRNANAYGGATDWPRS</sequence>
<keyword evidence="1" id="KW-0472">Membrane</keyword>
<dbReference type="PANTHER" id="PTHR34980">
    <property type="entry name" value="INNER MEMBRANE PROTEIN-RELATED-RELATED"/>
    <property type="match status" value="1"/>
</dbReference>
<dbReference type="RefSeq" id="WP_163903142.1">
    <property type="nucleotide sequence ID" value="NZ_CP048427.1"/>
</dbReference>
<accession>A0A6M1S0D3</accession>
<dbReference type="Pfam" id="PF05656">
    <property type="entry name" value="DUF805"/>
    <property type="match status" value="1"/>
</dbReference>
<feature type="transmembrane region" description="Helical" evidence="1">
    <location>
        <begin position="21"/>
        <end position="42"/>
    </location>
</feature>
<evidence type="ECO:0000313" key="3">
    <source>
        <dbReference type="Proteomes" id="UP000477849"/>
    </source>
</evidence>
<dbReference type="InterPro" id="IPR008523">
    <property type="entry name" value="DUF805"/>
</dbReference>
<keyword evidence="1" id="KW-0812">Transmembrane</keyword>
<dbReference type="PANTHER" id="PTHR34980:SF3">
    <property type="entry name" value="BLR8105 PROTEIN"/>
    <property type="match status" value="1"/>
</dbReference>
<feature type="transmembrane region" description="Helical" evidence="1">
    <location>
        <begin position="87"/>
        <end position="111"/>
    </location>
</feature>
<protein>
    <submittedName>
        <fullName evidence="2">DUF805 domain-containing protein</fullName>
    </submittedName>
</protein>
<gene>
    <name evidence="2" type="ORF">G6N76_13855</name>
</gene>
<keyword evidence="3" id="KW-1185">Reference proteome</keyword>
<dbReference type="AlphaFoldDB" id="A0A6M1S0D3"/>
<reference evidence="2 3" key="1">
    <citation type="submission" date="2020-02" db="EMBL/GenBank/DDBJ databases">
        <title>Genome sequence of the type strain CCBAU10050 of Rhizobium daejeonense.</title>
        <authorList>
            <person name="Gao J."/>
            <person name="Sun J."/>
        </authorList>
    </citation>
    <scope>NUCLEOTIDE SEQUENCE [LARGE SCALE GENOMIC DNA]</scope>
    <source>
        <strain evidence="2 3">CCBAU10050</strain>
    </source>
</reference>
<dbReference type="EMBL" id="JAAKZH010000004">
    <property type="protein sequence ID" value="NGO64749.1"/>
    <property type="molecule type" value="Genomic_DNA"/>
</dbReference>
<dbReference type="Proteomes" id="UP000477849">
    <property type="component" value="Unassembled WGS sequence"/>
</dbReference>
<feature type="transmembrane region" description="Helical" evidence="1">
    <location>
        <begin position="54"/>
        <end position="75"/>
    </location>
</feature>
<comment type="caution">
    <text evidence="2">The sequence shown here is derived from an EMBL/GenBank/DDBJ whole genome shotgun (WGS) entry which is preliminary data.</text>
</comment>
<evidence type="ECO:0000313" key="2">
    <source>
        <dbReference type="EMBL" id="NGO64749.1"/>
    </source>
</evidence>
<evidence type="ECO:0000256" key="1">
    <source>
        <dbReference type="SAM" id="Phobius"/>
    </source>
</evidence>
<dbReference type="GO" id="GO:0005886">
    <property type="term" value="C:plasma membrane"/>
    <property type="evidence" value="ECO:0007669"/>
    <property type="project" value="TreeGrafter"/>
</dbReference>
<proteinExistence type="predicted"/>
<keyword evidence="1" id="KW-1133">Transmembrane helix</keyword>
<name>A0A6M1S0D3_9HYPH</name>